<dbReference type="Pfam" id="PF07687">
    <property type="entry name" value="M20_dimer"/>
    <property type="match status" value="1"/>
</dbReference>
<dbReference type="InterPro" id="IPR017439">
    <property type="entry name" value="Amidohydrolase"/>
</dbReference>
<evidence type="ECO:0000313" key="3">
    <source>
        <dbReference type="Proteomes" id="UP001196301"/>
    </source>
</evidence>
<proteinExistence type="predicted"/>
<dbReference type="InterPro" id="IPR011650">
    <property type="entry name" value="Peptidase_M20_dimer"/>
</dbReference>
<dbReference type="CDD" id="cd03886">
    <property type="entry name" value="M20_Acy1"/>
    <property type="match status" value="1"/>
</dbReference>
<organism evidence="2 3">
    <name type="scientific">Intestinibacter bartlettii</name>
    <dbReference type="NCBI Taxonomy" id="261299"/>
    <lineage>
        <taxon>Bacteria</taxon>
        <taxon>Bacillati</taxon>
        <taxon>Bacillota</taxon>
        <taxon>Clostridia</taxon>
        <taxon>Peptostreptococcales</taxon>
        <taxon>Peptostreptococcaceae</taxon>
        <taxon>Intestinibacter</taxon>
    </lineage>
</organism>
<dbReference type="PIRSF" id="PIRSF005962">
    <property type="entry name" value="Pept_M20D_amidohydro"/>
    <property type="match status" value="1"/>
</dbReference>
<dbReference type="PANTHER" id="PTHR11014">
    <property type="entry name" value="PEPTIDASE M20 FAMILY MEMBER"/>
    <property type="match status" value="1"/>
</dbReference>
<feature type="domain" description="Peptidase M20 dimerisation" evidence="1">
    <location>
        <begin position="190"/>
        <end position="287"/>
    </location>
</feature>
<keyword evidence="3" id="KW-1185">Reference proteome</keyword>
<dbReference type="EMBL" id="JAHLOQ010000012">
    <property type="protein sequence ID" value="MBU5335940.1"/>
    <property type="molecule type" value="Genomic_DNA"/>
</dbReference>
<comment type="caution">
    <text evidence="2">The sequence shown here is derived from an EMBL/GenBank/DDBJ whole genome shotgun (WGS) entry which is preliminary data.</text>
</comment>
<gene>
    <name evidence="2" type="ORF">KQI20_05765</name>
</gene>
<reference evidence="2 3" key="1">
    <citation type="submission" date="2021-06" db="EMBL/GenBank/DDBJ databases">
        <authorList>
            <person name="Sun Q."/>
            <person name="Li D."/>
        </authorList>
    </citation>
    <scope>NUCLEOTIDE SEQUENCE [LARGE SCALE GENOMIC DNA]</scope>
    <source>
        <strain evidence="2 3">N19</strain>
    </source>
</reference>
<dbReference type="Pfam" id="PF01546">
    <property type="entry name" value="Peptidase_M20"/>
    <property type="match status" value="1"/>
</dbReference>
<protein>
    <submittedName>
        <fullName evidence="2">Amidohydrolase</fullName>
    </submittedName>
</protein>
<dbReference type="RefSeq" id="WP_216569075.1">
    <property type="nucleotide sequence ID" value="NZ_JAHLOQ010000012.1"/>
</dbReference>
<accession>A0ABS6DVR3</accession>
<dbReference type="Proteomes" id="UP001196301">
    <property type="component" value="Unassembled WGS sequence"/>
</dbReference>
<dbReference type="PANTHER" id="PTHR11014:SF63">
    <property type="entry name" value="METALLOPEPTIDASE, PUTATIVE (AFU_ORTHOLOGUE AFUA_6G09600)-RELATED"/>
    <property type="match status" value="1"/>
</dbReference>
<evidence type="ECO:0000259" key="1">
    <source>
        <dbReference type="Pfam" id="PF07687"/>
    </source>
</evidence>
<dbReference type="NCBIfam" id="TIGR01891">
    <property type="entry name" value="amidohydrolases"/>
    <property type="match status" value="1"/>
</dbReference>
<sequence>MIKEDIIKKGYEISDYLIKVRRDLHRTPELAMQEFVTKEKIKKYLDEIGIDYIEFEHHRGIMAYIYSKNAKTTIGIRGDIDALPIEEKKESEYKSQNKGIMHACGHDAHTTMLIGACKLLYEMKNELNVNIKFFFEPAEEKDGGAKFFVEDGLLENPKVEYMFGAHVQGYLDVGVIESKYGTLNASTNSVLIKVKGKKGHGAYPQNGIDALVAAAQIITSLQSIISRNLAPHDMAVLTLGKIQGGDAGNVICDEVTINGTLRTLDSEQRNFIVKRATEIVENTAKAYRCEAKFKIKENGYDALINDKDLIDVVKNNAEEFLGKGSFIFKDYPSMGGEDFSFFTENCKGAFFHVGCANKEKGITSLIHTADFDIDERCLSIGSIMHVLNVLSFN</sequence>
<dbReference type="InterPro" id="IPR002933">
    <property type="entry name" value="Peptidase_M20"/>
</dbReference>
<name>A0ABS6DVR3_9FIRM</name>
<evidence type="ECO:0000313" key="2">
    <source>
        <dbReference type="EMBL" id="MBU5335940.1"/>
    </source>
</evidence>